<evidence type="ECO:0000313" key="2">
    <source>
        <dbReference type="Proteomes" id="UP000228906"/>
    </source>
</evidence>
<dbReference type="EMBL" id="PFAV01000028">
    <property type="protein sequence ID" value="PIR91585.1"/>
    <property type="molecule type" value="Genomic_DNA"/>
</dbReference>
<organism evidence="1 2">
    <name type="scientific">bacterium (Candidatus Gribaldobacteria) CG10_big_fil_rev_8_21_14_0_10_41_12</name>
    <dbReference type="NCBI Taxonomy" id="2014277"/>
    <lineage>
        <taxon>Bacteria</taxon>
        <taxon>Candidatus Gribaldobacteria</taxon>
    </lineage>
</organism>
<sequence length="148" mass="15033">MKKNILLIIILAIVVVGAGSFYGGLQYGKSKSPAGGGLANLSAEQRQARFQQMGGANAAGQRGVRAGNGFTVGEILAKDANSITVKLNDGGSKIVFIATSTQVMKSAVGSLDDLIVGENISVNGAANQDGSITAQSIQLRPASASKLN</sequence>
<reference evidence="2" key="1">
    <citation type="submission" date="2017-09" db="EMBL/GenBank/DDBJ databases">
        <title>Depth-based differentiation of microbial function through sediment-hosted aquifers and enrichment of novel symbionts in the deep terrestrial subsurface.</title>
        <authorList>
            <person name="Probst A.J."/>
            <person name="Ladd B."/>
            <person name="Jarett J.K."/>
            <person name="Geller-Mcgrath D.E."/>
            <person name="Sieber C.M.K."/>
            <person name="Emerson J.B."/>
            <person name="Anantharaman K."/>
            <person name="Thomas B.C."/>
            <person name="Malmstrom R."/>
            <person name="Stieglmeier M."/>
            <person name="Klingl A."/>
            <person name="Woyke T."/>
            <person name="Ryan C.M."/>
            <person name="Banfield J.F."/>
        </authorList>
    </citation>
    <scope>NUCLEOTIDE SEQUENCE [LARGE SCALE GENOMIC DNA]</scope>
</reference>
<dbReference type="Proteomes" id="UP000228906">
    <property type="component" value="Unassembled WGS sequence"/>
</dbReference>
<protein>
    <recommendedName>
        <fullName evidence="3">DUF5666 domain-containing protein</fullName>
    </recommendedName>
</protein>
<comment type="caution">
    <text evidence="1">The sequence shown here is derived from an EMBL/GenBank/DDBJ whole genome shotgun (WGS) entry which is preliminary data.</text>
</comment>
<evidence type="ECO:0000313" key="1">
    <source>
        <dbReference type="EMBL" id="PIR91585.1"/>
    </source>
</evidence>
<evidence type="ECO:0008006" key="3">
    <source>
        <dbReference type="Google" id="ProtNLM"/>
    </source>
</evidence>
<proteinExistence type="predicted"/>
<name>A0A2H0UXP3_9BACT</name>
<accession>A0A2H0UXP3</accession>
<gene>
    <name evidence="1" type="ORF">COU03_01645</name>
</gene>
<dbReference type="AlphaFoldDB" id="A0A2H0UXP3"/>